<protein>
    <recommendedName>
        <fullName evidence="4">Integrase catalytic domain-containing protein</fullName>
    </recommendedName>
</protein>
<dbReference type="InterPro" id="IPR001584">
    <property type="entry name" value="Integrase_cat-core"/>
</dbReference>
<keyword evidence="1" id="KW-0479">Metal-binding</keyword>
<dbReference type="PROSITE" id="PS50994">
    <property type="entry name" value="INTEGRASE"/>
    <property type="match status" value="1"/>
</dbReference>
<dbReference type="InterPro" id="IPR043502">
    <property type="entry name" value="DNA/RNA_pol_sf"/>
</dbReference>
<name>A0AAD8SVK0_LOLMU</name>
<dbReference type="InterPro" id="IPR039537">
    <property type="entry name" value="Retrotran_Ty1/copia-like"/>
</dbReference>
<dbReference type="GO" id="GO:0015074">
    <property type="term" value="P:DNA integration"/>
    <property type="evidence" value="ECO:0007669"/>
    <property type="project" value="InterPro"/>
</dbReference>
<dbReference type="GO" id="GO:0016787">
    <property type="term" value="F:hydrolase activity"/>
    <property type="evidence" value="ECO:0007669"/>
    <property type="project" value="UniProtKB-KW"/>
</dbReference>
<evidence type="ECO:0000256" key="1">
    <source>
        <dbReference type="ARBA" id="ARBA00022723"/>
    </source>
</evidence>
<dbReference type="GO" id="GO:0046872">
    <property type="term" value="F:metal ion binding"/>
    <property type="evidence" value="ECO:0007669"/>
    <property type="project" value="UniProtKB-KW"/>
</dbReference>
<dbReference type="Gene3D" id="3.30.420.10">
    <property type="entry name" value="Ribonuclease H-like superfamily/Ribonuclease H"/>
    <property type="match status" value="1"/>
</dbReference>
<feature type="domain" description="Integrase catalytic" evidence="4">
    <location>
        <begin position="232"/>
        <end position="327"/>
    </location>
</feature>
<reference evidence="5" key="1">
    <citation type="submission" date="2023-07" db="EMBL/GenBank/DDBJ databases">
        <title>A chromosome-level genome assembly of Lolium multiflorum.</title>
        <authorList>
            <person name="Chen Y."/>
            <person name="Copetti D."/>
            <person name="Kolliker R."/>
            <person name="Studer B."/>
        </authorList>
    </citation>
    <scope>NUCLEOTIDE SEQUENCE</scope>
    <source>
        <strain evidence="5">02402/16</strain>
        <tissue evidence="5">Leaf</tissue>
    </source>
</reference>
<dbReference type="EMBL" id="JAUUTY010000003">
    <property type="protein sequence ID" value="KAK1664395.1"/>
    <property type="molecule type" value="Genomic_DNA"/>
</dbReference>
<organism evidence="5 6">
    <name type="scientific">Lolium multiflorum</name>
    <name type="common">Italian ryegrass</name>
    <name type="synonym">Lolium perenne subsp. multiflorum</name>
    <dbReference type="NCBI Taxonomy" id="4521"/>
    <lineage>
        <taxon>Eukaryota</taxon>
        <taxon>Viridiplantae</taxon>
        <taxon>Streptophyta</taxon>
        <taxon>Embryophyta</taxon>
        <taxon>Tracheophyta</taxon>
        <taxon>Spermatophyta</taxon>
        <taxon>Magnoliopsida</taxon>
        <taxon>Liliopsida</taxon>
        <taxon>Poales</taxon>
        <taxon>Poaceae</taxon>
        <taxon>BOP clade</taxon>
        <taxon>Pooideae</taxon>
        <taxon>Poodae</taxon>
        <taxon>Poeae</taxon>
        <taxon>Poeae Chloroplast Group 2 (Poeae type)</taxon>
        <taxon>Loliodinae</taxon>
        <taxon>Loliinae</taxon>
        <taxon>Lolium</taxon>
    </lineage>
</organism>
<sequence>MENYSLLMGAAAVMKMAVEMAAVSMEKPSGGTSPAVPEQRLLSPGSWLRDGGGSGWFRVPWLPLRIKLLLSTLTADLNEDLGNAASNLTLMTNPTFERAVDYLRLEERRLNGVRTRAVHTALWASGNSVLPHGGGAPPAPTPVPPHPAPQPQQHQGGGGGGRGRRRGRGGGRGGGNNGGPGIVGPRPGYSHPTPPWAGGHNPWTGVVHAYTMPVPRPPSPAPSAPFGRPILALQTDNGKEFDNTTIRTLLSTHGTIFRLTCPYTSQQNGRAERVLRTLNDCVRTLLFHAHMPPQFWPDALSTATLLVNLRPCPWLGSAPARSFYYSYDASRDALEPCLGLTRGALEPRLGRHRLAPDTACVALEHYLGHRHVILGHRCVLHRVALEPQLGRCLASGPASASLRTGDGPPHARPCGYSPLPSPLPASARAALRDPQWFAAMHDEFDALQRNQTWTLVPRPPHANIITGKWVFKHKFHPDGTLDRHKARWVVRGFRQRAGVDFTDTFAPVVKPGTIRTVLQLAVSRAWPVHQMDVSNAFLHGHLEEQAPRAWYQRIATFLHQLGFRSTRSDASPFVYNNGATTAYLLLYVDDIILTASSTDLLRQLTARLRAEFALKDLGPLHYFLGIEVVRRTDGFFLHQRK</sequence>
<evidence type="ECO:0000256" key="3">
    <source>
        <dbReference type="SAM" id="MobiDB-lite"/>
    </source>
</evidence>
<evidence type="ECO:0000313" key="6">
    <source>
        <dbReference type="Proteomes" id="UP001231189"/>
    </source>
</evidence>
<dbReference type="GO" id="GO:0003676">
    <property type="term" value="F:nucleic acid binding"/>
    <property type="evidence" value="ECO:0007669"/>
    <property type="project" value="InterPro"/>
</dbReference>
<dbReference type="AlphaFoldDB" id="A0AAD8SVK0"/>
<proteinExistence type="predicted"/>
<keyword evidence="6" id="KW-1185">Reference proteome</keyword>
<keyword evidence="2" id="KW-0378">Hydrolase</keyword>
<dbReference type="InterPro" id="IPR012337">
    <property type="entry name" value="RNaseH-like_sf"/>
</dbReference>
<dbReference type="SUPFAM" id="SSF56672">
    <property type="entry name" value="DNA/RNA polymerases"/>
    <property type="match status" value="1"/>
</dbReference>
<feature type="region of interest" description="Disordered" evidence="3">
    <location>
        <begin position="129"/>
        <end position="197"/>
    </location>
</feature>
<feature type="compositionally biased region" description="Gly residues" evidence="3">
    <location>
        <begin position="170"/>
        <end position="182"/>
    </location>
</feature>
<accession>A0AAD8SVK0</accession>
<dbReference type="InterPro" id="IPR036397">
    <property type="entry name" value="RNaseH_sf"/>
</dbReference>
<dbReference type="Proteomes" id="UP001231189">
    <property type="component" value="Unassembled WGS sequence"/>
</dbReference>
<evidence type="ECO:0000256" key="2">
    <source>
        <dbReference type="ARBA" id="ARBA00022801"/>
    </source>
</evidence>
<dbReference type="InterPro" id="IPR013103">
    <property type="entry name" value="RVT_2"/>
</dbReference>
<dbReference type="SUPFAM" id="SSF53098">
    <property type="entry name" value="Ribonuclease H-like"/>
    <property type="match status" value="1"/>
</dbReference>
<gene>
    <name evidence="5" type="ORF">QYE76_052554</name>
</gene>
<dbReference type="Pfam" id="PF07727">
    <property type="entry name" value="RVT_2"/>
    <property type="match status" value="2"/>
</dbReference>
<evidence type="ECO:0000259" key="4">
    <source>
        <dbReference type="PROSITE" id="PS50994"/>
    </source>
</evidence>
<evidence type="ECO:0000313" key="5">
    <source>
        <dbReference type="EMBL" id="KAK1664395.1"/>
    </source>
</evidence>
<dbReference type="PANTHER" id="PTHR42648:SF28">
    <property type="entry name" value="TRANSPOSON-ENCODED PROTEIN WITH RIBONUCLEASE H-LIKE AND RETROVIRUS ZINC FINGER-LIKE DOMAINS"/>
    <property type="match status" value="1"/>
</dbReference>
<dbReference type="PANTHER" id="PTHR42648">
    <property type="entry name" value="TRANSPOSASE, PUTATIVE-RELATED"/>
    <property type="match status" value="1"/>
</dbReference>
<feature type="region of interest" description="Disordered" evidence="3">
    <location>
        <begin position="398"/>
        <end position="418"/>
    </location>
</feature>
<feature type="compositionally biased region" description="Pro residues" evidence="3">
    <location>
        <begin position="137"/>
        <end position="150"/>
    </location>
</feature>
<comment type="caution">
    <text evidence="5">The sequence shown here is derived from an EMBL/GenBank/DDBJ whole genome shotgun (WGS) entry which is preliminary data.</text>
</comment>